<dbReference type="eggNOG" id="COG0666">
    <property type="taxonomic scope" value="Bacteria"/>
</dbReference>
<dbReference type="RefSeq" id="WP_141650463.1">
    <property type="nucleotide sequence ID" value="NZ_CCVW01000002.1"/>
</dbReference>
<reference evidence="1 2" key="1">
    <citation type="submission" date="2014-06" db="EMBL/GenBank/DDBJ databases">
        <authorList>
            <person name="Urmite Genomes Urmite Genomes"/>
        </authorList>
    </citation>
    <scope>NUCLEOTIDE SEQUENCE [LARGE SCALE GENOMIC DNA]</scope>
</reference>
<protein>
    <submittedName>
        <fullName evidence="1">Uncharacterized protein</fullName>
    </submittedName>
</protein>
<gene>
    <name evidence="1" type="ORF">BN59_02232</name>
</gene>
<name>A0A078L1P1_9GAMM</name>
<dbReference type="STRING" id="1034943.BN59_02232"/>
<dbReference type="AlphaFoldDB" id="A0A078L1P1"/>
<evidence type="ECO:0000313" key="2">
    <source>
        <dbReference type="Proteomes" id="UP000044071"/>
    </source>
</evidence>
<accession>A0A078L1P1</accession>
<keyword evidence="2" id="KW-1185">Reference proteome</keyword>
<evidence type="ECO:0000313" key="1">
    <source>
        <dbReference type="EMBL" id="CDZ77938.1"/>
    </source>
</evidence>
<dbReference type="Proteomes" id="UP000044071">
    <property type="component" value="Unassembled WGS sequence"/>
</dbReference>
<sequence>MSMLVRQLREFILSLSQIKINLSASDNLFLAELQEKFQAYLVPNVLEQPLEEVVIPQEDIDWLVELYAKRWRNVEDGIDDYTFDSTGNNAPWVAFAKELGKDLKKFYVTILIPTLVNDIDPNNLSRLNQILDPRSIYISKNKTWHRLWALHEELQKPDGVFGILDKPKSIRPRALTLDELRRISLKRGGEELVFTEADGITYTRFWDYIVRKVLPSLQNDTACPTHLLPALLEVIERYFVAKTGSGDFSDFKISVKLFKEHLTSCSLSDVNHFYSIGINDDANGSKHFMLEILLSCMETNIENLDEKLFSVAKWIGKTDPSLVSKNKSLEPIYEELKVGSFFDLDTLYKLIGELNISSSSVLKPLETELLQFLKTGIDAGLSDDKNFCEQLTNKIKTIYALRWEKVIDSSLDYLRLQKGVNQPWIHLAQYLAGAGYVDANYYKLLIPTLRHDTDPVTLEPLTTYPLSKYVLSTNGEQLIFLPNCLAHHRTKQTFYNCNYREPMPLSFKERKRIAFADREIYDYFLRIDEKYDDPPVSKRTIDEIRKLVNGSLNPVGLSNLQVSSAEYDAATKSYDDFLAYISEISAEERDKLFRQRILYRSHLVSVQEIMDLIQSKRYSQRECIAGWGKYLAKLVMDYAPETKFRDEIEKNVDIASMRLFSAKKVYSDYDELTEEDAMRYTLTIFTSLMTHQFQCLWLMGYSVSIDEYSNTVTETGNEIFNLVNKNINSGNLKSSRFLFTQLYEHIIKPSILNKSWFRYQDTEAWLTAINTGTMFDIENQEYFDPELLLTVLWSGFQKNNKLKQATENFLDELHEIISGPDNQYKKWVLVNIEFTKFLNLSAVKPKRNEILQSLRDASMVETVEPDLAINSSKEFLIHRLAQCGARDCLCRQAGLFGSTPGMYKSTYEHLKRMLSHKLEAELLTIVDRKPTIQDLIKKLDVVVKKSQRNELAKLQRYMAEISPLVDTTKVNMDEVTSRDAMPVMIGVGA</sequence>
<organism evidence="1 2">
    <name type="scientific">Legionella massiliensis</name>
    <dbReference type="NCBI Taxonomy" id="1034943"/>
    <lineage>
        <taxon>Bacteria</taxon>
        <taxon>Pseudomonadati</taxon>
        <taxon>Pseudomonadota</taxon>
        <taxon>Gammaproteobacteria</taxon>
        <taxon>Legionellales</taxon>
        <taxon>Legionellaceae</taxon>
        <taxon>Legionella</taxon>
    </lineage>
</organism>
<dbReference type="EMBL" id="CCSB01000002">
    <property type="protein sequence ID" value="CDZ77938.1"/>
    <property type="molecule type" value="Genomic_DNA"/>
</dbReference>
<proteinExistence type="predicted"/>